<comment type="caution">
    <text evidence="2">The sequence shown here is derived from an EMBL/GenBank/DDBJ whole genome shotgun (WGS) entry which is preliminary data.</text>
</comment>
<keyword evidence="3" id="KW-1185">Reference proteome</keyword>
<sequence length="134" mass="14578">MKTMAATPDPVEVGASECGRDEGKKDATRGKSRDVVTSLEARVSQLESSLSTLGERVDDVDGRSDGLETEDAEIHSGIKDALGRLEADLRREIKSLHLEIAKVRDLFQRELSNVLLRVDEMGGDLALCKRAVAT</sequence>
<feature type="compositionally biased region" description="Basic and acidic residues" evidence="1">
    <location>
        <begin position="18"/>
        <end position="33"/>
    </location>
</feature>
<proteinExistence type="predicted"/>
<evidence type="ECO:0000313" key="3">
    <source>
        <dbReference type="Proteomes" id="UP000237105"/>
    </source>
</evidence>
<evidence type="ECO:0000313" key="2">
    <source>
        <dbReference type="EMBL" id="PON74421.1"/>
    </source>
</evidence>
<protein>
    <submittedName>
        <fullName evidence="2">Uncharacterized protein</fullName>
    </submittedName>
</protein>
<accession>A0A2P5DMA8</accession>
<dbReference type="EMBL" id="JXTB01000029">
    <property type="protein sequence ID" value="PON74421.1"/>
    <property type="molecule type" value="Genomic_DNA"/>
</dbReference>
<name>A0A2P5DMA8_PARAD</name>
<dbReference type="Proteomes" id="UP000237105">
    <property type="component" value="Unassembled WGS sequence"/>
</dbReference>
<organism evidence="2 3">
    <name type="scientific">Parasponia andersonii</name>
    <name type="common">Sponia andersonii</name>
    <dbReference type="NCBI Taxonomy" id="3476"/>
    <lineage>
        <taxon>Eukaryota</taxon>
        <taxon>Viridiplantae</taxon>
        <taxon>Streptophyta</taxon>
        <taxon>Embryophyta</taxon>
        <taxon>Tracheophyta</taxon>
        <taxon>Spermatophyta</taxon>
        <taxon>Magnoliopsida</taxon>
        <taxon>eudicotyledons</taxon>
        <taxon>Gunneridae</taxon>
        <taxon>Pentapetalae</taxon>
        <taxon>rosids</taxon>
        <taxon>fabids</taxon>
        <taxon>Rosales</taxon>
        <taxon>Cannabaceae</taxon>
        <taxon>Parasponia</taxon>
    </lineage>
</organism>
<dbReference type="Gene3D" id="1.20.5.340">
    <property type="match status" value="1"/>
</dbReference>
<feature type="region of interest" description="Disordered" evidence="1">
    <location>
        <begin position="1"/>
        <end position="33"/>
    </location>
</feature>
<evidence type="ECO:0000256" key="1">
    <source>
        <dbReference type="SAM" id="MobiDB-lite"/>
    </source>
</evidence>
<reference evidence="3" key="1">
    <citation type="submission" date="2016-06" db="EMBL/GenBank/DDBJ databases">
        <title>Parallel loss of symbiosis genes in relatives of nitrogen-fixing non-legume Parasponia.</title>
        <authorList>
            <person name="Van Velzen R."/>
            <person name="Holmer R."/>
            <person name="Bu F."/>
            <person name="Rutten L."/>
            <person name="Van Zeijl A."/>
            <person name="Liu W."/>
            <person name="Santuari L."/>
            <person name="Cao Q."/>
            <person name="Sharma T."/>
            <person name="Shen D."/>
            <person name="Roswanjaya Y."/>
            <person name="Wardhani T."/>
            <person name="Kalhor M.S."/>
            <person name="Jansen J."/>
            <person name="Van den Hoogen J."/>
            <person name="Gungor B."/>
            <person name="Hartog M."/>
            <person name="Hontelez J."/>
            <person name="Verver J."/>
            <person name="Yang W.-C."/>
            <person name="Schijlen E."/>
            <person name="Repin R."/>
            <person name="Schilthuizen M."/>
            <person name="Schranz E."/>
            <person name="Heidstra R."/>
            <person name="Miyata K."/>
            <person name="Fedorova E."/>
            <person name="Kohlen W."/>
            <person name="Bisseling T."/>
            <person name="Smit S."/>
            <person name="Geurts R."/>
        </authorList>
    </citation>
    <scope>NUCLEOTIDE SEQUENCE [LARGE SCALE GENOMIC DNA]</scope>
    <source>
        <strain evidence="3">cv. WU1-14</strain>
    </source>
</reference>
<dbReference type="AlphaFoldDB" id="A0A2P5DMA8"/>
<gene>
    <name evidence="2" type="ORF">PanWU01x14_052530</name>
</gene>